<dbReference type="GO" id="GO:0003677">
    <property type="term" value="F:DNA binding"/>
    <property type="evidence" value="ECO:0007669"/>
    <property type="project" value="UniProtKB-UniRule"/>
</dbReference>
<dbReference type="Pfam" id="PF00440">
    <property type="entry name" value="TetR_N"/>
    <property type="match status" value="1"/>
</dbReference>
<dbReference type="PANTHER" id="PTHR47506">
    <property type="entry name" value="TRANSCRIPTIONAL REGULATORY PROTEIN"/>
    <property type="match status" value="1"/>
</dbReference>
<dbReference type="InterPro" id="IPR036271">
    <property type="entry name" value="Tet_transcr_reg_TetR-rel_C_sf"/>
</dbReference>
<keyword evidence="7" id="KW-1185">Reference proteome</keyword>
<feature type="domain" description="HTH tetR-type" evidence="5">
    <location>
        <begin position="6"/>
        <end position="66"/>
    </location>
</feature>
<name>A0A3D9HXT8_9PROT</name>
<comment type="caution">
    <text evidence="6">The sequence shown here is derived from an EMBL/GenBank/DDBJ whole genome shotgun (WGS) entry which is preliminary data.</text>
</comment>
<reference evidence="6 7" key="1">
    <citation type="submission" date="2018-07" db="EMBL/GenBank/DDBJ databases">
        <title>Genomic Encyclopedia of Type Strains, Phase III (KMG-III): the genomes of soil and plant-associated and newly described type strains.</title>
        <authorList>
            <person name="Whitman W."/>
        </authorList>
    </citation>
    <scope>NUCLEOTIDE SEQUENCE [LARGE SCALE GENOMIC DNA]</scope>
    <source>
        <strain evidence="6 7">CECT 8488</strain>
    </source>
</reference>
<keyword evidence="3" id="KW-0804">Transcription</keyword>
<dbReference type="SUPFAM" id="SSF46689">
    <property type="entry name" value="Homeodomain-like"/>
    <property type="match status" value="1"/>
</dbReference>
<dbReference type="InterPro" id="IPR009057">
    <property type="entry name" value="Homeodomain-like_sf"/>
</dbReference>
<dbReference type="Pfam" id="PF16925">
    <property type="entry name" value="TetR_C_13"/>
    <property type="match status" value="1"/>
</dbReference>
<dbReference type="Gene3D" id="1.10.10.60">
    <property type="entry name" value="Homeodomain-like"/>
    <property type="match status" value="1"/>
</dbReference>
<dbReference type="EMBL" id="QRDW01000001">
    <property type="protein sequence ID" value="RED54229.1"/>
    <property type="molecule type" value="Genomic_DNA"/>
</dbReference>
<keyword evidence="2 4" id="KW-0238">DNA-binding</keyword>
<dbReference type="InterPro" id="IPR001647">
    <property type="entry name" value="HTH_TetR"/>
</dbReference>
<dbReference type="InterPro" id="IPR011075">
    <property type="entry name" value="TetR_C"/>
</dbReference>
<dbReference type="PANTHER" id="PTHR47506:SF1">
    <property type="entry name" value="HTH-TYPE TRANSCRIPTIONAL REGULATOR YJDC"/>
    <property type="match status" value="1"/>
</dbReference>
<dbReference type="OrthoDB" id="9795242at2"/>
<protein>
    <submittedName>
        <fullName evidence="6">TetR family transcriptional regulator</fullName>
    </submittedName>
</protein>
<organism evidence="6 7">
    <name type="scientific">Aestuariispira insulae</name>
    <dbReference type="NCBI Taxonomy" id="1461337"/>
    <lineage>
        <taxon>Bacteria</taxon>
        <taxon>Pseudomonadati</taxon>
        <taxon>Pseudomonadota</taxon>
        <taxon>Alphaproteobacteria</taxon>
        <taxon>Rhodospirillales</taxon>
        <taxon>Kiloniellaceae</taxon>
        <taxon>Aestuariispira</taxon>
    </lineage>
</organism>
<evidence type="ECO:0000256" key="3">
    <source>
        <dbReference type="ARBA" id="ARBA00023163"/>
    </source>
</evidence>
<dbReference type="RefSeq" id="WP_115935296.1">
    <property type="nucleotide sequence ID" value="NZ_QRDW01000001.1"/>
</dbReference>
<evidence type="ECO:0000313" key="7">
    <source>
        <dbReference type="Proteomes" id="UP000256845"/>
    </source>
</evidence>
<evidence type="ECO:0000256" key="4">
    <source>
        <dbReference type="PROSITE-ProRule" id="PRU00335"/>
    </source>
</evidence>
<proteinExistence type="predicted"/>
<accession>A0A3D9HXT8</accession>
<dbReference type="AlphaFoldDB" id="A0A3D9HXT8"/>
<evidence type="ECO:0000256" key="1">
    <source>
        <dbReference type="ARBA" id="ARBA00023015"/>
    </source>
</evidence>
<dbReference type="Proteomes" id="UP000256845">
    <property type="component" value="Unassembled WGS sequence"/>
</dbReference>
<keyword evidence="1" id="KW-0805">Transcription regulation</keyword>
<dbReference type="SUPFAM" id="SSF48498">
    <property type="entry name" value="Tetracyclin repressor-like, C-terminal domain"/>
    <property type="match status" value="1"/>
</dbReference>
<evidence type="ECO:0000313" key="6">
    <source>
        <dbReference type="EMBL" id="RED54229.1"/>
    </source>
</evidence>
<dbReference type="PROSITE" id="PS50977">
    <property type="entry name" value="HTH_TETR_2"/>
    <property type="match status" value="1"/>
</dbReference>
<dbReference type="Gene3D" id="1.10.357.10">
    <property type="entry name" value="Tetracycline Repressor, domain 2"/>
    <property type="match status" value="1"/>
</dbReference>
<sequence length="193" mass="21590">MARPKAFDPDQVLDKAMEMFWSRGYKNTSMQDLVDCMCINRGSLYDTFGDKHALYLKALNRYMEKNSIRMLAADDDGHPAREVIRGLLYHLAEEKNCDSDQRGCFITNTICELCSCDSDVAQTMQQGLARMQGALEEILEGGRRSGEFAADLDCHAAAGFFLNTIHGMQVMRKVQPDPAILKSIADQAVGILR</sequence>
<evidence type="ECO:0000256" key="2">
    <source>
        <dbReference type="ARBA" id="ARBA00023125"/>
    </source>
</evidence>
<feature type="DNA-binding region" description="H-T-H motif" evidence="4">
    <location>
        <begin position="29"/>
        <end position="48"/>
    </location>
</feature>
<gene>
    <name evidence="6" type="ORF">DFP90_1011032</name>
</gene>
<evidence type="ECO:0000259" key="5">
    <source>
        <dbReference type="PROSITE" id="PS50977"/>
    </source>
</evidence>